<dbReference type="EMBL" id="JPMI01000423">
    <property type="protein sequence ID" value="KFA86891.1"/>
    <property type="molecule type" value="Genomic_DNA"/>
</dbReference>
<dbReference type="AlphaFoldDB" id="A0A084SEK6"/>
<protein>
    <submittedName>
        <fullName evidence="1">Uncharacterized protein</fullName>
    </submittedName>
</protein>
<gene>
    <name evidence="1" type="ORF">Q664_51875</name>
</gene>
<name>A0A084SEK6_9BACT</name>
<dbReference type="Proteomes" id="UP000028547">
    <property type="component" value="Unassembled WGS sequence"/>
</dbReference>
<accession>A0A084SEK6</accession>
<sequence>MPGLEFDRGTGECILCMTVRRAGGNMNANLTTMKQTSASPEVTVTTLFLKPTFGITVQSNTLSVSVKARPEGIRPTRPPARG</sequence>
<organism evidence="1 2">
    <name type="scientific">Archangium violaceum Cb vi76</name>
    <dbReference type="NCBI Taxonomy" id="1406225"/>
    <lineage>
        <taxon>Bacteria</taxon>
        <taxon>Pseudomonadati</taxon>
        <taxon>Myxococcota</taxon>
        <taxon>Myxococcia</taxon>
        <taxon>Myxococcales</taxon>
        <taxon>Cystobacterineae</taxon>
        <taxon>Archangiaceae</taxon>
        <taxon>Archangium</taxon>
    </lineage>
</organism>
<reference evidence="1 2" key="1">
    <citation type="submission" date="2014-07" db="EMBL/GenBank/DDBJ databases">
        <title>Draft Genome Sequence of Gephyronic Acid Producer, Cystobacter violaceus Strain Cb vi76.</title>
        <authorList>
            <person name="Stevens D.C."/>
            <person name="Young J."/>
            <person name="Carmichael R."/>
            <person name="Tan J."/>
            <person name="Taylor R.E."/>
        </authorList>
    </citation>
    <scope>NUCLEOTIDE SEQUENCE [LARGE SCALE GENOMIC DNA]</scope>
    <source>
        <strain evidence="1 2">Cb vi76</strain>
    </source>
</reference>
<proteinExistence type="predicted"/>
<comment type="caution">
    <text evidence="1">The sequence shown here is derived from an EMBL/GenBank/DDBJ whole genome shotgun (WGS) entry which is preliminary data.</text>
</comment>
<evidence type="ECO:0000313" key="2">
    <source>
        <dbReference type="Proteomes" id="UP000028547"/>
    </source>
</evidence>
<evidence type="ECO:0000313" key="1">
    <source>
        <dbReference type="EMBL" id="KFA86891.1"/>
    </source>
</evidence>